<accession>A0ACC2NMG4</accession>
<organism evidence="1 2">
    <name type="scientific">Eretmocerus hayati</name>
    <dbReference type="NCBI Taxonomy" id="131215"/>
    <lineage>
        <taxon>Eukaryota</taxon>
        <taxon>Metazoa</taxon>
        <taxon>Ecdysozoa</taxon>
        <taxon>Arthropoda</taxon>
        <taxon>Hexapoda</taxon>
        <taxon>Insecta</taxon>
        <taxon>Pterygota</taxon>
        <taxon>Neoptera</taxon>
        <taxon>Endopterygota</taxon>
        <taxon>Hymenoptera</taxon>
        <taxon>Apocrita</taxon>
        <taxon>Proctotrupomorpha</taxon>
        <taxon>Chalcidoidea</taxon>
        <taxon>Aphelinidae</taxon>
        <taxon>Aphelininae</taxon>
        <taxon>Eretmocerus</taxon>
    </lineage>
</organism>
<gene>
    <name evidence="1" type="ORF">QAD02_003262</name>
</gene>
<dbReference type="EMBL" id="CM056743">
    <property type="protein sequence ID" value="KAJ8672003.1"/>
    <property type="molecule type" value="Genomic_DNA"/>
</dbReference>
<sequence>MLARAFEIEIPSMNGPDVQLSKKLRSAWDGLDETSSKIPERGENHPLLLDQADEWIDFFRQLKEQQPRDDHCQLVDLCAILLRGVPRDAIEYSPHGAMHHVKWMAEAIFS</sequence>
<reference evidence="1" key="1">
    <citation type="submission" date="2023-04" db="EMBL/GenBank/DDBJ databases">
        <title>A chromosome-level genome assembly of the parasitoid wasp Eretmocerus hayati.</title>
        <authorList>
            <person name="Zhong Y."/>
            <person name="Liu S."/>
            <person name="Liu Y."/>
        </authorList>
    </citation>
    <scope>NUCLEOTIDE SEQUENCE</scope>
    <source>
        <strain evidence="1">ZJU_SS_LIU_2023</strain>
    </source>
</reference>
<protein>
    <submittedName>
        <fullName evidence="1">Uncharacterized protein</fullName>
    </submittedName>
</protein>
<keyword evidence="2" id="KW-1185">Reference proteome</keyword>
<name>A0ACC2NMG4_9HYME</name>
<comment type="caution">
    <text evidence="1">The sequence shown here is derived from an EMBL/GenBank/DDBJ whole genome shotgun (WGS) entry which is preliminary data.</text>
</comment>
<proteinExistence type="predicted"/>
<evidence type="ECO:0000313" key="2">
    <source>
        <dbReference type="Proteomes" id="UP001239111"/>
    </source>
</evidence>
<dbReference type="Proteomes" id="UP001239111">
    <property type="component" value="Chromosome 3"/>
</dbReference>
<evidence type="ECO:0000313" key="1">
    <source>
        <dbReference type="EMBL" id="KAJ8672003.1"/>
    </source>
</evidence>